<dbReference type="EC" id="2.4.1.256" evidence="4 14"/>
<accession>A0A9I9CG69</accession>
<comment type="catalytic activity">
    <reaction evidence="13">
        <text>an alpha-D-Glc-(1-&gt;3)-alpha-D-Glc-(1-&gt;3)-alpha-D-Man-(1-&gt;2)-alpha-D-Man-(1-&gt;2)-alpha-D-Man-(1-&gt;3)-[alpha-D-Man-(1-&gt;2)-alpha-D-Man-(1-&gt;3)-[alpha-D-Man-(1-&gt;2)-alpha-D-Man-(1-&gt;6)]-alpha-D-Man-(1-&gt;6)]-beta-D-Man-(1-&gt;4)-beta-D-GlcNAc-(1-&gt;4)-alpha-D-GlcNAc-diphospho-di-trans,poly-cis-dolichol + a di-trans,poly-cis-dolichyl beta-D-glucosyl phosphate = a alpha-D-Glc-(1-&gt;2)-alpha-D-Glc-(1-&gt;3)-alpha-D-Glc-(1-&gt;3)-alpha-D-Man-(1-&gt;2)-alpha-D-Man-(1-&gt;2)-alpha-D-Man-(1-&gt;3)-[alpha-D-Man-(1-&gt;2)-alpha-D-Man-(1-&gt;3)-[alpha-D-Man-(1-&gt;2)-alpha-D-Man-(1-&gt;6)]-alpha-D-Man-(1-&gt;6)]-beta-D-Man-(1-&gt;4)-beta-D-GlcNAc-(1-&gt;4)-alpha-D-GlcNAc-diphospho-di-trans,poly-cis-dolichol + a di-trans,poly-cis-dolichyl phosphate + H(+)</text>
        <dbReference type="Rhea" id="RHEA:29543"/>
        <dbReference type="Rhea" id="RHEA-COMP:19498"/>
        <dbReference type="Rhea" id="RHEA-COMP:19502"/>
        <dbReference type="Rhea" id="RHEA-COMP:19512"/>
        <dbReference type="Rhea" id="RHEA-COMP:19522"/>
        <dbReference type="ChEBI" id="CHEBI:15378"/>
        <dbReference type="ChEBI" id="CHEBI:57525"/>
        <dbReference type="ChEBI" id="CHEBI:57683"/>
        <dbReference type="ChEBI" id="CHEBI:132522"/>
        <dbReference type="ChEBI" id="CHEBI:132523"/>
        <dbReference type="EC" id="2.4.1.256"/>
    </reaction>
    <physiologicalReaction direction="left-to-right" evidence="13">
        <dbReference type="Rhea" id="RHEA:29544"/>
    </physiologicalReaction>
</comment>
<keyword evidence="15" id="KW-0732">Signal</keyword>
<sequence length="510" mass="58826">MGRIAVAAIVTLWVVPISILVNRIVPDSYMDEIFHVPQAQKYCNGNFRSWDPMITTPPGLYYLSLAHVASLYPGIVFTRVAPSFSPACSIQILRSINGILAVLCSVLVYEIISHLRPNLDDKRAMIYAVILALYPLHWFFTFLYYTDVASLTAVLAMYLACLKKNYWLSALFGIFAVFIRQTNVIWMLFVACSGVIDTTLTFHDDNIQMHENDVVVEESSSLIAKGSLTSKANLRKRKFSRTKDVGKQVPQFTRFSSINQKLGLLDEIRAMILTMWRMRFKLLVSFFPFVIVLIAFVAFVCWNGSIVLGAKEEHAVSLHFAQIMYFGLFSALLMAPMHCNLSQVIDLFHSFWKGRPLSFFLVFIALLAGFISVQYFSIAHPYLLADNRHYPFYLWRKVINAHWSSKYLLIPAYICSWFSIIKILGESQRKIWVVAYFLATAAVLVPAPLIEFRYFTTPFYFLMLHSQMNGRLNWSLVALLYIALNAFTMFMFLFRPFYWENETGKQRFIW</sequence>
<comment type="function">
    <text evidence="12">Dol-P-Glc:Glc(2)Man(9)GlcNAc(2)-PP-Dol alpha-1,2-glucosyltransferase that operates in the biosynthetic pathway of dolichol-linked oligosaccharides, the glycan precursors employed in protein asparagine (N)-glycosylation. The assembly of dolichol-linked oligosaccharides begins on the cytosolic side of the endoplasmic reticulum membrane and finishes in its lumen. The sequential addition of sugars to dolichol pyrophosphate produces dolichol-linked oligosaccharides containing fourteen sugars, including two GlcNAcs, nine mannoses and three glucoses. Once assembled, the oligosaccharide is transferred from the lipid to nascent proteins by oligosaccharyltransferases. In the lumen of the endoplasmic reticulum, adds the third and last glucose residue from dolichyl phosphate glucose (Dol-P-Glc) onto the lipid-linked oligosaccharide intermediate Glc(2)Man(9)GlcNAc(2)-PP-Dol to produce Glc(3)Man(9)GlcNAc(2)-PP-Dol.</text>
</comment>
<evidence type="ECO:0000256" key="5">
    <source>
        <dbReference type="ARBA" id="ARBA00018512"/>
    </source>
</evidence>
<feature type="transmembrane region" description="Helical" evidence="14">
    <location>
        <begin position="431"/>
        <end position="454"/>
    </location>
</feature>
<evidence type="ECO:0000256" key="10">
    <source>
        <dbReference type="ARBA" id="ARBA00022989"/>
    </source>
</evidence>
<evidence type="ECO:0000256" key="14">
    <source>
        <dbReference type="PIRNR" id="PIRNR028810"/>
    </source>
</evidence>
<evidence type="ECO:0000256" key="7">
    <source>
        <dbReference type="ARBA" id="ARBA00022679"/>
    </source>
</evidence>
<evidence type="ECO:0000256" key="8">
    <source>
        <dbReference type="ARBA" id="ARBA00022692"/>
    </source>
</evidence>
<protein>
    <recommendedName>
        <fullName evidence="5 14">Dol-P-Glc:Glc(2)Man(9)GlcNAc(2)-PP-Dol alpha-1,2-glucosyltransferase</fullName>
        <ecNumber evidence="4 14">2.4.1.256</ecNumber>
    </recommendedName>
</protein>
<evidence type="ECO:0000256" key="4">
    <source>
        <dbReference type="ARBA" id="ARBA00011967"/>
    </source>
</evidence>
<organism evidence="16">
    <name type="scientific">Cucumis melo</name>
    <name type="common">Muskmelon</name>
    <dbReference type="NCBI Taxonomy" id="3656"/>
    <lineage>
        <taxon>Eukaryota</taxon>
        <taxon>Viridiplantae</taxon>
        <taxon>Streptophyta</taxon>
        <taxon>Embryophyta</taxon>
        <taxon>Tracheophyta</taxon>
        <taxon>Spermatophyta</taxon>
        <taxon>Magnoliopsida</taxon>
        <taxon>eudicotyledons</taxon>
        <taxon>Gunneridae</taxon>
        <taxon>Pentapetalae</taxon>
        <taxon>rosids</taxon>
        <taxon>fabids</taxon>
        <taxon>Cucurbitales</taxon>
        <taxon>Cucurbitaceae</taxon>
        <taxon>Benincaseae</taxon>
        <taxon>Cucumis</taxon>
    </lineage>
</organism>
<dbReference type="EnsemblPlants" id="MELO3C003129.2.1">
    <property type="protein sequence ID" value="MELO3C003129.2.1"/>
    <property type="gene ID" value="MELO3C003129.2"/>
</dbReference>
<evidence type="ECO:0000256" key="2">
    <source>
        <dbReference type="ARBA" id="ARBA00004922"/>
    </source>
</evidence>
<comment type="caution">
    <text evidence="14">Lacks conserved residue(s) required for the propagation of feature annotation.</text>
</comment>
<evidence type="ECO:0000256" key="3">
    <source>
        <dbReference type="ARBA" id="ARBA00010600"/>
    </source>
</evidence>
<evidence type="ECO:0000313" key="16">
    <source>
        <dbReference type="EnsemblPlants" id="MELO3C003129.2.1"/>
    </source>
</evidence>
<keyword evidence="10 14" id="KW-1133">Transmembrane helix</keyword>
<dbReference type="PIRSF" id="PIRSF028810">
    <property type="entry name" value="Alpha1_2_glucosyltferase_Alg10"/>
    <property type="match status" value="1"/>
</dbReference>
<feature type="transmembrane region" description="Helical" evidence="14">
    <location>
        <begin position="474"/>
        <end position="498"/>
    </location>
</feature>
<keyword evidence="9" id="KW-0256">Endoplasmic reticulum</keyword>
<evidence type="ECO:0000256" key="12">
    <source>
        <dbReference type="ARBA" id="ARBA00044727"/>
    </source>
</evidence>
<dbReference type="InterPro" id="IPR016900">
    <property type="entry name" value="Alg10"/>
</dbReference>
<evidence type="ECO:0000256" key="13">
    <source>
        <dbReference type="ARBA" id="ARBA00048064"/>
    </source>
</evidence>
<dbReference type="Pfam" id="PF04922">
    <property type="entry name" value="DIE2_ALG10"/>
    <property type="match status" value="1"/>
</dbReference>
<feature type="transmembrane region" description="Helical" evidence="14">
    <location>
        <begin position="357"/>
        <end position="383"/>
    </location>
</feature>
<dbReference type="PANTHER" id="PTHR12989:SF10">
    <property type="entry name" value="DOL-P-GLC:GLC(2)MAN(9)GLCNAC(2)-PP-DOL ALPHA-1,2-GLUCOSYLTRANSFERASE-RELATED"/>
    <property type="match status" value="1"/>
</dbReference>
<dbReference type="PANTHER" id="PTHR12989">
    <property type="entry name" value="ALPHA-1,2-GLUCOSYLTRANSFERASE ALG10"/>
    <property type="match status" value="1"/>
</dbReference>
<dbReference type="eggNOG" id="KOG2642">
    <property type="taxonomic scope" value="Eukaryota"/>
</dbReference>
<keyword evidence="6 14" id="KW-0328">Glycosyltransferase</keyword>
<keyword evidence="11 14" id="KW-0472">Membrane</keyword>
<evidence type="ECO:0000256" key="1">
    <source>
        <dbReference type="ARBA" id="ARBA00004477"/>
    </source>
</evidence>
<reference evidence="16" key="1">
    <citation type="submission" date="2023-03" db="UniProtKB">
        <authorList>
            <consortium name="EnsemblPlants"/>
        </authorList>
    </citation>
    <scope>IDENTIFICATION</scope>
</reference>
<feature type="transmembrane region" description="Helical" evidence="14">
    <location>
        <begin position="403"/>
        <end position="424"/>
    </location>
</feature>
<feature type="transmembrane region" description="Helical" evidence="14">
    <location>
        <begin position="157"/>
        <end position="178"/>
    </location>
</feature>
<name>A0A9I9CG69_CUCME</name>
<feature type="transmembrane region" description="Helical" evidence="14">
    <location>
        <begin position="282"/>
        <end position="310"/>
    </location>
</feature>
<gene>
    <name evidence="16" type="primary">103490227</name>
</gene>
<keyword evidence="7" id="KW-0808">Transferase</keyword>
<keyword evidence="8 14" id="KW-0812">Transmembrane</keyword>
<evidence type="ECO:0000256" key="11">
    <source>
        <dbReference type="ARBA" id="ARBA00023136"/>
    </source>
</evidence>
<comment type="subcellular location">
    <subcellularLocation>
        <location evidence="1">Endoplasmic reticulum membrane</location>
        <topology evidence="1">Multi-pass membrane protein</topology>
    </subcellularLocation>
</comment>
<dbReference type="RefSeq" id="XP_008447877.2">
    <property type="nucleotide sequence ID" value="XM_008449655.3"/>
</dbReference>
<evidence type="ECO:0000256" key="15">
    <source>
        <dbReference type="SAM" id="SignalP"/>
    </source>
</evidence>
<evidence type="ECO:0000256" key="9">
    <source>
        <dbReference type="ARBA" id="ARBA00022824"/>
    </source>
</evidence>
<feature type="signal peptide" evidence="15">
    <location>
        <begin position="1"/>
        <end position="19"/>
    </location>
</feature>
<feature type="chain" id="PRO_5046646758" description="Dol-P-Glc:Glc(2)Man(9)GlcNAc(2)-PP-Dol alpha-1,2-glucosyltransferase" evidence="15">
    <location>
        <begin position="20"/>
        <end position="510"/>
    </location>
</feature>
<proteinExistence type="inferred from homology"/>
<feature type="transmembrane region" description="Helical" evidence="14">
    <location>
        <begin position="60"/>
        <end position="80"/>
    </location>
</feature>
<feature type="transmembrane region" description="Helical" evidence="14">
    <location>
        <begin position="316"/>
        <end position="336"/>
    </location>
</feature>
<feature type="transmembrane region" description="Helical" evidence="14">
    <location>
        <begin position="92"/>
        <end position="112"/>
    </location>
</feature>
<comment type="pathway">
    <text evidence="2">Protein modification; protein glycosylation.</text>
</comment>
<comment type="similarity">
    <text evidence="3 14">Belongs to the ALG10 glucosyltransferase family.</text>
</comment>
<evidence type="ECO:0000256" key="6">
    <source>
        <dbReference type="ARBA" id="ARBA00022676"/>
    </source>
</evidence>
<feature type="transmembrane region" description="Helical" evidence="14">
    <location>
        <begin position="124"/>
        <end position="145"/>
    </location>
</feature>